<keyword evidence="10" id="KW-1185">Reference proteome</keyword>
<sequence>MKTKIDRLQYFFTIPNILFGKAIGITAGVIVRRIGADTWSSMLIGFIFGTIMVIIMTYVSSKFPDKTIIQYSQDILGKFFGKFIGLILAIFFTVAFMVSANVITLHLSEYFLPQTPFLILCAIYVLLCSYGVVLGVEVIVRFSFFGFILAALLNLTMISGTVRDFHLVNLRPLLDKGIIANIYNSIYLFTDIAMVIFVTGVIYPMLNEKKRSISISFWAMVVSTIMIIIWPISEIGVMGADVMKQFAVVCMQQVRSAQLSIYFPRYELIMVVFFVWAMFVQSALMLFCSMYSFKQVMNIKKDWKIFFPLIVITITGTYYIGRDHNEYIQFLTFPWGQICLVLSIGIPIMLLLIGVLRKKFESRKLI</sequence>
<dbReference type="RefSeq" id="WP_318798358.1">
    <property type="nucleotide sequence ID" value="NZ_JARUJP010000014.1"/>
</dbReference>
<keyword evidence="4" id="KW-0309">Germination</keyword>
<evidence type="ECO:0000313" key="10">
    <source>
        <dbReference type="Proteomes" id="UP001281656"/>
    </source>
</evidence>
<dbReference type="InterPro" id="IPR004761">
    <property type="entry name" value="Spore_GerAB"/>
</dbReference>
<evidence type="ECO:0000256" key="6">
    <source>
        <dbReference type="ARBA" id="ARBA00022989"/>
    </source>
</evidence>
<comment type="subcellular location">
    <subcellularLocation>
        <location evidence="1">Membrane</location>
        <topology evidence="1">Multi-pass membrane protein</topology>
    </subcellularLocation>
</comment>
<accession>A0ABU4JV20</accession>
<evidence type="ECO:0000256" key="3">
    <source>
        <dbReference type="ARBA" id="ARBA00022448"/>
    </source>
</evidence>
<name>A0ABU4JV20_9CLOT</name>
<evidence type="ECO:0000256" key="8">
    <source>
        <dbReference type="SAM" id="Phobius"/>
    </source>
</evidence>
<feature type="transmembrane region" description="Helical" evidence="8">
    <location>
        <begin position="12"/>
        <end position="32"/>
    </location>
</feature>
<evidence type="ECO:0000256" key="7">
    <source>
        <dbReference type="ARBA" id="ARBA00023136"/>
    </source>
</evidence>
<reference evidence="9 10" key="1">
    <citation type="submission" date="2023-04" db="EMBL/GenBank/DDBJ databases">
        <title>Clostridium tannerae sp. nov., isolated from the fecal material of an alpaca.</title>
        <authorList>
            <person name="Miller S."/>
            <person name="Hendry M."/>
            <person name="King J."/>
            <person name="Sankaranarayanan K."/>
            <person name="Lawson P.A."/>
        </authorList>
    </citation>
    <scope>NUCLEOTIDE SEQUENCE [LARGE SCALE GENOMIC DNA]</scope>
    <source>
        <strain evidence="9 10">A1-XYC3</strain>
    </source>
</reference>
<evidence type="ECO:0000313" key="9">
    <source>
        <dbReference type="EMBL" id="MDW8801978.1"/>
    </source>
</evidence>
<feature type="transmembrane region" description="Helical" evidence="8">
    <location>
        <begin position="38"/>
        <end position="59"/>
    </location>
</feature>
<gene>
    <name evidence="9" type="ORF">P8V03_12545</name>
</gene>
<feature type="transmembrane region" description="Helical" evidence="8">
    <location>
        <begin position="268"/>
        <end position="293"/>
    </location>
</feature>
<protein>
    <submittedName>
        <fullName evidence="9">Endospore germination permease</fullName>
    </submittedName>
</protein>
<keyword evidence="7 8" id="KW-0472">Membrane</keyword>
<evidence type="ECO:0000256" key="5">
    <source>
        <dbReference type="ARBA" id="ARBA00022692"/>
    </source>
</evidence>
<dbReference type="PANTHER" id="PTHR34975">
    <property type="entry name" value="SPORE GERMINATION PROTEIN A2"/>
    <property type="match status" value="1"/>
</dbReference>
<evidence type="ECO:0000256" key="2">
    <source>
        <dbReference type="ARBA" id="ARBA00007998"/>
    </source>
</evidence>
<comment type="similarity">
    <text evidence="2">Belongs to the amino acid-polyamine-organocation (APC) superfamily. Spore germination protein (SGP) (TC 2.A.3.9) family.</text>
</comment>
<feature type="transmembrane region" description="Helical" evidence="8">
    <location>
        <begin position="115"/>
        <end position="135"/>
    </location>
</feature>
<keyword evidence="6 8" id="KW-1133">Transmembrane helix</keyword>
<dbReference type="Proteomes" id="UP001281656">
    <property type="component" value="Unassembled WGS sequence"/>
</dbReference>
<feature type="transmembrane region" description="Helical" evidence="8">
    <location>
        <begin position="215"/>
        <end position="233"/>
    </location>
</feature>
<dbReference type="PANTHER" id="PTHR34975:SF2">
    <property type="entry name" value="SPORE GERMINATION PROTEIN A2"/>
    <property type="match status" value="1"/>
</dbReference>
<dbReference type="EMBL" id="JARUJP010000014">
    <property type="protein sequence ID" value="MDW8801978.1"/>
    <property type="molecule type" value="Genomic_DNA"/>
</dbReference>
<feature type="transmembrane region" description="Helical" evidence="8">
    <location>
        <begin position="333"/>
        <end position="356"/>
    </location>
</feature>
<dbReference type="NCBIfam" id="TIGR00912">
    <property type="entry name" value="2A0309"/>
    <property type="match status" value="1"/>
</dbReference>
<dbReference type="Pfam" id="PF03845">
    <property type="entry name" value="Spore_permease"/>
    <property type="match status" value="1"/>
</dbReference>
<proteinExistence type="inferred from homology"/>
<organism evidence="9 10">
    <name type="scientific">Clostridium tanneri</name>
    <dbReference type="NCBI Taxonomy" id="3037988"/>
    <lineage>
        <taxon>Bacteria</taxon>
        <taxon>Bacillati</taxon>
        <taxon>Bacillota</taxon>
        <taxon>Clostridia</taxon>
        <taxon>Eubacteriales</taxon>
        <taxon>Clostridiaceae</taxon>
        <taxon>Clostridium</taxon>
    </lineage>
</organism>
<evidence type="ECO:0000256" key="4">
    <source>
        <dbReference type="ARBA" id="ARBA00022544"/>
    </source>
</evidence>
<feature type="transmembrane region" description="Helical" evidence="8">
    <location>
        <begin position="142"/>
        <end position="162"/>
    </location>
</feature>
<evidence type="ECO:0000256" key="1">
    <source>
        <dbReference type="ARBA" id="ARBA00004141"/>
    </source>
</evidence>
<keyword evidence="5 8" id="KW-0812">Transmembrane</keyword>
<feature type="transmembrane region" description="Helical" evidence="8">
    <location>
        <begin position="305"/>
        <end position="321"/>
    </location>
</feature>
<feature type="transmembrane region" description="Helical" evidence="8">
    <location>
        <begin position="182"/>
        <end position="203"/>
    </location>
</feature>
<feature type="transmembrane region" description="Helical" evidence="8">
    <location>
        <begin position="79"/>
        <end position="103"/>
    </location>
</feature>
<keyword evidence="3" id="KW-0813">Transport</keyword>
<comment type="caution">
    <text evidence="9">The sequence shown here is derived from an EMBL/GenBank/DDBJ whole genome shotgun (WGS) entry which is preliminary data.</text>
</comment>